<name>A0A4Q1BM51_TREME</name>
<dbReference type="EMBL" id="SDIL01000040">
    <property type="protein sequence ID" value="RXK38896.1"/>
    <property type="molecule type" value="Genomic_DNA"/>
</dbReference>
<feature type="compositionally biased region" description="Polar residues" evidence="3">
    <location>
        <begin position="329"/>
        <end position="343"/>
    </location>
</feature>
<dbReference type="AlphaFoldDB" id="A0A4Q1BM51"/>
<protein>
    <recommendedName>
        <fullName evidence="4">Endonuclease/exonuclease/phosphatase domain-containing protein</fullName>
    </recommendedName>
</protein>
<keyword evidence="6" id="KW-1185">Reference proteome</keyword>
<evidence type="ECO:0000256" key="2">
    <source>
        <dbReference type="ARBA" id="ARBA00022801"/>
    </source>
</evidence>
<dbReference type="GO" id="GO:0000175">
    <property type="term" value="F:3'-5'-RNA exonuclease activity"/>
    <property type="evidence" value="ECO:0007669"/>
    <property type="project" value="TreeGrafter"/>
</dbReference>
<feature type="region of interest" description="Disordered" evidence="3">
    <location>
        <begin position="293"/>
        <end position="347"/>
    </location>
</feature>
<dbReference type="Pfam" id="PF03372">
    <property type="entry name" value="Exo_endo_phos"/>
    <property type="match status" value="1"/>
</dbReference>
<dbReference type="PANTHER" id="PTHR12121">
    <property type="entry name" value="CARBON CATABOLITE REPRESSOR PROTEIN 4"/>
    <property type="match status" value="1"/>
</dbReference>
<reference evidence="5 6" key="1">
    <citation type="submission" date="2016-06" db="EMBL/GenBank/DDBJ databases">
        <title>Evolution of pathogenesis and genome organization in the Tremellales.</title>
        <authorList>
            <person name="Cuomo C."/>
            <person name="Litvintseva A."/>
            <person name="Heitman J."/>
            <person name="Chen Y."/>
            <person name="Sun S."/>
            <person name="Springer D."/>
            <person name="Dromer F."/>
            <person name="Young S."/>
            <person name="Zeng Q."/>
            <person name="Chapman S."/>
            <person name="Gujja S."/>
            <person name="Saif S."/>
            <person name="Birren B."/>
        </authorList>
    </citation>
    <scope>NUCLEOTIDE SEQUENCE [LARGE SCALE GENOMIC DNA]</scope>
    <source>
        <strain evidence="5 6">ATCC 28783</strain>
    </source>
</reference>
<dbReference type="InterPro" id="IPR005135">
    <property type="entry name" value="Endo/exonuclease/phosphatase"/>
</dbReference>
<keyword evidence="2" id="KW-0378">Hydrolase</keyword>
<dbReference type="Gene3D" id="3.60.10.10">
    <property type="entry name" value="Endonuclease/exonuclease/phosphatase"/>
    <property type="match status" value="1"/>
</dbReference>
<gene>
    <name evidence="5" type="ORF">M231_03845</name>
</gene>
<feature type="region of interest" description="Disordered" evidence="3">
    <location>
        <begin position="1"/>
        <end position="20"/>
    </location>
</feature>
<evidence type="ECO:0000256" key="1">
    <source>
        <dbReference type="ARBA" id="ARBA00010774"/>
    </source>
</evidence>
<evidence type="ECO:0000313" key="6">
    <source>
        <dbReference type="Proteomes" id="UP000289152"/>
    </source>
</evidence>
<dbReference type="InParanoid" id="A0A4Q1BM51"/>
<accession>A0A4Q1BM51</accession>
<comment type="similarity">
    <text evidence="1">Belongs to the CCR4/nocturin family.</text>
</comment>
<dbReference type="FunCoup" id="A0A4Q1BM51">
    <property type="interactions" value="222"/>
</dbReference>
<dbReference type="InterPro" id="IPR050410">
    <property type="entry name" value="CCR4/nocturin_mRNA_transcr"/>
</dbReference>
<comment type="caution">
    <text evidence="5">The sequence shown here is derived from an EMBL/GenBank/DDBJ whole genome shotgun (WGS) entry which is preliminary data.</text>
</comment>
<dbReference type="PANTHER" id="PTHR12121:SF45">
    <property type="entry name" value="NOCTURNIN"/>
    <property type="match status" value="1"/>
</dbReference>
<sequence length="461" mass="51156">MPISTRTPSEPKEPMLSNKDAQRVQACETLLLTAQHHTSKEQLPSFLRRDWIPLPHDTTTTTTSPHKLKIVTWNANPSPNSRRDLFPGSDCLKWSERKSLLLSELAYYASADIICLQECDRLNDLIISFPDHEAVQAFGHGKLHGLVILYRRSLFRVRAQKIIHLDEGELSPSSASLGEDGGRQRRGGTRLTKNIGLVVALERNDGTGVYVATTHLFWHPKFTYERIRQCIILLRAIRQFQQEHGVKSWPAILSGDLNTQPSEPTYQLLTHPSLPLSEAMTLRINESRIVHKSADPVLPQPTPEAVLDQVDTGPQPNGQEVKEGHEGEGSNSSQGMLPNTRSPQPEDGILTASELAELVSTLLGSGCKSVYGASTWDGETFGQRSDQQEALDRCAAHEPSYTCFTPLWKLTLDYLFVLPGEMKVEVTQLLQPASGEQLGEGLPRKGITASDHVAIGCELEW</sequence>
<evidence type="ECO:0000259" key="4">
    <source>
        <dbReference type="Pfam" id="PF03372"/>
    </source>
</evidence>
<organism evidence="5 6">
    <name type="scientific">Tremella mesenterica</name>
    <name type="common">Jelly fungus</name>
    <dbReference type="NCBI Taxonomy" id="5217"/>
    <lineage>
        <taxon>Eukaryota</taxon>
        <taxon>Fungi</taxon>
        <taxon>Dikarya</taxon>
        <taxon>Basidiomycota</taxon>
        <taxon>Agaricomycotina</taxon>
        <taxon>Tremellomycetes</taxon>
        <taxon>Tremellales</taxon>
        <taxon>Tremellaceae</taxon>
        <taxon>Tremella</taxon>
    </lineage>
</organism>
<dbReference type="VEuPathDB" id="FungiDB:TREMEDRAFT_41666"/>
<evidence type="ECO:0000256" key="3">
    <source>
        <dbReference type="SAM" id="MobiDB-lite"/>
    </source>
</evidence>
<evidence type="ECO:0000313" key="5">
    <source>
        <dbReference type="EMBL" id="RXK38896.1"/>
    </source>
</evidence>
<feature type="domain" description="Endonuclease/exonuclease/phosphatase" evidence="4">
    <location>
        <begin position="92"/>
        <end position="452"/>
    </location>
</feature>
<dbReference type="OrthoDB" id="428734at2759"/>
<dbReference type="SUPFAM" id="SSF56219">
    <property type="entry name" value="DNase I-like"/>
    <property type="match status" value="1"/>
</dbReference>
<dbReference type="Proteomes" id="UP000289152">
    <property type="component" value="Unassembled WGS sequence"/>
</dbReference>
<dbReference type="InterPro" id="IPR036691">
    <property type="entry name" value="Endo/exonu/phosph_ase_sf"/>
</dbReference>
<proteinExistence type="inferred from homology"/>
<dbReference type="GO" id="GO:0006139">
    <property type="term" value="P:nucleobase-containing compound metabolic process"/>
    <property type="evidence" value="ECO:0007669"/>
    <property type="project" value="UniProtKB-ARBA"/>
</dbReference>